<evidence type="ECO:0000313" key="1">
    <source>
        <dbReference type="EMBL" id="KAI8558770.1"/>
    </source>
</evidence>
<gene>
    <name evidence="1" type="ORF">RHMOL_Rhmol04G0123100</name>
</gene>
<comment type="caution">
    <text evidence="1">The sequence shown here is derived from an EMBL/GenBank/DDBJ whole genome shotgun (WGS) entry which is preliminary data.</text>
</comment>
<keyword evidence="2" id="KW-1185">Reference proteome</keyword>
<proteinExistence type="predicted"/>
<reference evidence="1" key="1">
    <citation type="submission" date="2022-02" db="EMBL/GenBank/DDBJ databases">
        <title>Plant Genome Project.</title>
        <authorList>
            <person name="Zhang R.-G."/>
        </authorList>
    </citation>
    <scope>NUCLEOTIDE SEQUENCE</scope>
    <source>
        <strain evidence="1">AT1</strain>
    </source>
</reference>
<organism evidence="1 2">
    <name type="scientific">Rhododendron molle</name>
    <name type="common">Chinese azalea</name>
    <name type="synonym">Azalea mollis</name>
    <dbReference type="NCBI Taxonomy" id="49168"/>
    <lineage>
        <taxon>Eukaryota</taxon>
        <taxon>Viridiplantae</taxon>
        <taxon>Streptophyta</taxon>
        <taxon>Embryophyta</taxon>
        <taxon>Tracheophyta</taxon>
        <taxon>Spermatophyta</taxon>
        <taxon>Magnoliopsida</taxon>
        <taxon>eudicotyledons</taxon>
        <taxon>Gunneridae</taxon>
        <taxon>Pentapetalae</taxon>
        <taxon>asterids</taxon>
        <taxon>Ericales</taxon>
        <taxon>Ericaceae</taxon>
        <taxon>Ericoideae</taxon>
        <taxon>Rhodoreae</taxon>
        <taxon>Rhododendron</taxon>
    </lineage>
</organism>
<dbReference type="EMBL" id="CM046391">
    <property type="protein sequence ID" value="KAI8558770.1"/>
    <property type="molecule type" value="Genomic_DNA"/>
</dbReference>
<name>A0ACC0NZL3_RHOML</name>
<evidence type="ECO:0000313" key="2">
    <source>
        <dbReference type="Proteomes" id="UP001062846"/>
    </source>
</evidence>
<dbReference type="Proteomes" id="UP001062846">
    <property type="component" value="Chromosome 4"/>
</dbReference>
<protein>
    <submittedName>
        <fullName evidence="1">Uncharacterized protein</fullName>
    </submittedName>
</protein>
<accession>A0ACC0NZL3</accession>
<sequence length="68" mass="7650">MNNHLVAKALAAREELVLASTLGVSRVQFEGDSLNLIRMIRGELAVHRDIEVIVEDIRRLACDFRMCA</sequence>